<comment type="caution">
    <text evidence="2">The sequence shown here is derived from an EMBL/GenBank/DDBJ whole genome shotgun (WGS) entry which is preliminary data.</text>
</comment>
<dbReference type="Gene3D" id="1.20.120.520">
    <property type="entry name" value="nmb1532 protein domain like"/>
    <property type="match status" value="1"/>
</dbReference>
<protein>
    <recommendedName>
        <fullName evidence="1">Hemerythrin-like domain-containing protein</fullName>
    </recommendedName>
</protein>
<dbReference type="Pfam" id="PF01814">
    <property type="entry name" value="Hemerythrin"/>
    <property type="match status" value="1"/>
</dbReference>
<sequence length="140" mass="16585">MINIDNFMRQHKDIMEELNYIEKIINNKDYLNHLDDFVPHINNLAGKLKIHLNSEDKFLYPNLIEGEDIELKNIANDYINEMGNIADAFINYKNEFNTKSKINEKIDTFISKTKPILNEIKNRILKEENELYKLITKKGI</sequence>
<feature type="domain" description="Hemerythrin-like" evidence="1">
    <location>
        <begin position="4"/>
        <end position="134"/>
    </location>
</feature>
<dbReference type="AlphaFoldDB" id="A0A1S8TP97"/>
<keyword evidence="3" id="KW-1185">Reference proteome</keyword>
<dbReference type="EMBL" id="LZZM01000099">
    <property type="protein sequence ID" value="OOM79590.1"/>
    <property type="molecule type" value="Genomic_DNA"/>
</dbReference>
<dbReference type="Proteomes" id="UP000190890">
    <property type="component" value="Unassembled WGS sequence"/>
</dbReference>
<evidence type="ECO:0000313" key="2">
    <source>
        <dbReference type="EMBL" id="OOM79590.1"/>
    </source>
</evidence>
<dbReference type="InterPro" id="IPR012312">
    <property type="entry name" value="Hemerythrin-like"/>
</dbReference>
<name>A0A1S8TP97_9CLOT</name>
<dbReference type="STRING" id="29367.CLPUN_15380"/>
<reference evidence="2 3" key="1">
    <citation type="submission" date="2016-05" db="EMBL/GenBank/DDBJ databases">
        <title>Microbial solvent formation.</title>
        <authorList>
            <person name="Poehlein A."/>
            <person name="Montoya Solano J.D."/>
            <person name="Flitsch S."/>
            <person name="Krabben P."/>
            <person name="Duerre P."/>
            <person name="Daniel R."/>
        </authorList>
    </citation>
    <scope>NUCLEOTIDE SEQUENCE [LARGE SCALE GENOMIC DNA]</scope>
    <source>
        <strain evidence="2 3">DSM 2619</strain>
    </source>
</reference>
<organism evidence="2 3">
    <name type="scientific">Clostridium puniceum</name>
    <dbReference type="NCBI Taxonomy" id="29367"/>
    <lineage>
        <taxon>Bacteria</taxon>
        <taxon>Bacillati</taxon>
        <taxon>Bacillota</taxon>
        <taxon>Clostridia</taxon>
        <taxon>Eubacteriales</taxon>
        <taxon>Clostridiaceae</taxon>
        <taxon>Clostridium</taxon>
    </lineage>
</organism>
<evidence type="ECO:0000313" key="3">
    <source>
        <dbReference type="Proteomes" id="UP000190890"/>
    </source>
</evidence>
<proteinExistence type="predicted"/>
<gene>
    <name evidence="2" type="ORF">CLPUN_15380</name>
</gene>
<accession>A0A1S8TP97</accession>
<evidence type="ECO:0000259" key="1">
    <source>
        <dbReference type="Pfam" id="PF01814"/>
    </source>
</evidence>
<dbReference type="RefSeq" id="WP_242954074.1">
    <property type="nucleotide sequence ID" value="NZ_LZZM01000099.1"/>
</dbReference>